<protein>
    <submittedName>
        <fullName evidence="10">ABC transporter permease</fullName>
    </submittedName>
</protein>
<evidence type="ECO:0000259" key="9">
    <source>
        <dbReference type="PROSITE" id="PS50928"/>
    </source>
</evidence>
<evidence type="ECO:0000256" key="3">
    <source>
        <dbReference type="ARBA" id="ARBA00022475"/>
    </source>
</evidence>
<feature type="transmembrane region" description="Helical" evidence="8">
    <location>
        <begin position="65"/>
        <end position="85"/>
    </location>
</feature>
<gene>
    <name evidence="10" type="ORF">G5B40_11680</name>
</gene>
<dbReference type="PROSITE" id="PS50928">
    <property type="entry name" value="ABC_TM1"/>
    <property type="match status" value="1"/>
</dbReference>
<feature type="domain" description="ABC transmembrane type-1" evidence="9">
    <location>
        <begin position="59"/>
        <end position="247"/>
    </location>
</feature>
<dbReference type="CDD" id="cd06261">
    <property type="entry name" value="TM_PBP2"/>
    <property type="match status" value="1"/>
</dbReference>
<feature type="transmembrane region" description="Helical" evidence="8">
    <location>
        <begin position="228"/>
        <end position="247"/>
    </location>
</feature>
<dbReference type="PANTHER" id="PTHR43357">
    <property type="entry name" value="INNER MEMBRANE ABC TRANSPORTER PERMEASE PROTEIN YDCV"/>
    <property type="match status" value="1"/>
</dbReference>
<keyword evidence="7 8" id="KW-0472">Membrane</keyword>
<feature type="transmembrane region" description="Helical" evidence="8">
    <location>
        <begin position="7"/>
        <end position="28"/>
    </location>
</feature>
<dbReference type="AlphaFoldDB" id="A0A7L5BW10"/>
<dbReference type="Gene3D" id="1.10.3720.10">
    <property type="entry name" value="MetI-like"/>
    <property type="match status" value="1"/>
</dbReference>
<evidence type="ECO:0000256" key="1">
    <source>
        <dbReference type="ARBA" id="ARBA00004429"/>
    </source>
</evidence>
<dbReference type="PANTHER" id="PTHR43357:SF4">
    <property type="entry name" value="INNER MEMBRANE ABC TRANSPORTER PERMEASE PROTEIN YDCV"/>
    <property type="match status" value="1"/>
</dbReference>
<evidence type="ECO:0000256" key="2">
    <source>
        <dbReference type="ARBA" id="ARBA00022448"/>
    </source>
</evidence>
<dbReference type="InterPro" id="IPR000515">
    <property type="entry name" value="MetI-like"/>
</dbReference>
<dbReference type="SUPFAM" id="SSF161098">
    <property type="entry name" value="MetI-like"/>
    <property type="match status" value="1"/>
</dbReference>
<reference evidence="10 11" key="1">
    <citation type="submission" date="2020-02" db="EMBL/GenBank/DDBJ databases">
        <title>complete genome sequence of Rhodobacteraceae bacterium.</title>
        <authorList>
            <person name="Park J."/>
            <person name="Kim Y.-S."/>
            <person name="Kim K.-H."/>
        </authorList>
    </citation>
    <scope>NUCLEOTIDE SEQUENCE [LARGE SCALE GENOMIC DNA]</scope>
    <source>
        <strain evidence="10 11">RR4-56</strain>
    </source>
</reference>
<evidence type="ECO:0000256" key="6">
    <source>
        <dbReference type="ARBA" id="ARBA00022989"/>
    </source>
</evidence>
<keyword evidence="11" id="KW-1185">Reference proteome</keyword>
<feature type="transmembrane region" description="Helical" evidence="8">
    <location>
        <begin position="97"/>
        <end position="118"/>
    </location>
</feature>
<dbReference type="Proteomes" id="UP000503336">
    <property type="component" value="Chromosome"/>
</dbReference>
<dbReference type="Pfam" id="PF00528">
    <property type="entry name" value="BPD_transp_1"/>
    <property type="match status" value="1"/>
</dbReference>
<accession>A0A7L5BW10</accession>
<evidence type="ECO:0000256" key="4">
    <source>
        <dbReference type="ARBA" id="ARBA00022519"/>
    </source>
</evidence>
<comment type="subcellular location">
    <subcellularLocation>
        <location evidence="1">Cell inner membrane</location>
        <topology evidence="1">Multi-pass membrane protein</topology>
    </subcellularLocation>
    <subcellularLocation>
        <location evidence="8">Cell membrane</location>
        <topology evidence="8">Multi-pass membrane protein</topology>
    </subcellularLocation>
</comment>
<comment type="similarity">
    <text evidence="8">Belongs to the binding-protein-dependent transport system permease family.</text>
</comment>
<keyword evidence="5 8" id="KW-0812">Transmembrane</keyword>
<evidence type="ECO:0000256" key="8">
    <source>
        <dbReference type="RuleBase" id="RU363032"/>
    </source>
</evidence>
<dbReference type="GO" id="GO:0055085">
    <property type="term" value="P:transmembrane transport"/>
    <property type="evidence" value="ECO:0007669"/>
    <property type="project" value="InterPro"/>
</dbReference>
<feature type="transmembrane region" description="Helical" evidence="8">
    <location>
        <begin position="124"/>
        <end position="150"/>
    </location>
</feature>
<proteinExistence type="inferred from homology"/>
<evidence type="ECO:0000256" key="7">
    <source>
        <dbReference type="ARBA" id="ARBA00023136"/>
    </source>
</evidence>
<dbReference type="GO" id="GO:0005886">
    <property type="term" value="C:plasma membrane"/>
    <property type="evidence" value="ECO:0007669"/>
    <property type="project" value="UniProtKB-SubCell"/>
</dbReference>
<keyword evidence="4" id="KW-0997">Cell inner membrane</keyword>
<keyword evidence="2 8" id="KW-0813">Transport</keyword>
<name>A0A7L5BW10_9RHOB</name>
<dbReference type="KEGG" id="hdh:G5B40_11680"/>
<evidence type="ECO:0000256" key="5">
    <source>
        <dbReference type="ARBA" id="ARBA00022692"/>
    </source>
</evidence>
<keyword evidence="3" id="KW-1003">Cell membrane</keyword>
<sequence>MSFLLRIYAWLIAAFMLAPLILIVWMSFTPAEFFILPTQEFSLRWYWQIFEHPGFTNAFFLSVRLALISSVIATALSFFAAYALVRFSFSGKRALDAYFMSPLLIPAVVLGIAMLQFLNGVGLYNTFFSLVATHVVVITPFAIRAIDAALRDVPKELEWAAMNLGASRVRALWRVTLPLSLRGVAAGFIFAFIMSFDEVTVTIFMTGPSYQTLPLRIYNYLSDQVDPTVAAVSSLLILMSLVLILILERIGGLKSFVK</sequence>
<organism evidence="10 11">
    <name type="scientific">Pikeienuella piscinae</name>
    <dbReference type="NCBI Taxonomy" id="2748098"/>
    <lineage>
        <taxon>Bacteria</taxon>
        <taxon>Pseudomonadati</taxon>
        <taxon>Pseudomonadota</taxon>
        <taxon>Alphaproteobacteria</taxon>
        <taxon>Rhodobacterales</taxon>
        <taxon>Paracoccaceae</taxon>
        <taxon>Pikeienuella</taxon>
    </lineage>
</organism>
<evidence type="ECO:0000313" key="10">
    <source>
        <dbReference type="EMBL" id="QIE56055.1"/>
    </source>
</evidence>
<dbReference type="EMBL" id="CP049056">
    <property type="protein sequence ID" value="QIE56055.1"/>
    <property type="molecule type" value="Genomic_DNA"/>
</dbReference>
<feature type="transmembrane region" description="Helical" evidence="8">
    <location>
        <begin position="171"/>
        <end position="196"/>
    </location>
</feature>
<evidence type="ECO:0000313" key="11">
    <source>
        <dbReference type="Proteomes" id="UP000503336"/>
    </source>
</evidence>
<dbReference type="RefSeq" id="WP_165098775.1">
    <property type="nucleotide sequence ID" value="NZ_CP049056.1"/>
</dbReference>
<keyword evidence="6 8" id="KW-1133">Transmembrane helix</keyword>
<dbReference type="InterPro" id="IPR035906">
    <property type="entry name" value="MetI-like_sf"/>
</dbReference>